<dbReference type="AlphaFoldDB" id="A0A5B7BRG3"/>
<dbReference type="EMBL" id="GHES01039224">
    <property type="protein sequence ID" value="MPA69783.1"/>
    <property type="molecule type" value="Transcribed_RNA"/>
</dbReference>
<name>A0A5B7BRG3_DAVIN</name>
<evidence type="ECO:0000313" key="2">
    <source>
        <dbReference type="EMBL" id="MPA69783.1"/>
    </source>
</evidence>
<feature type="region of interest" description="Disordered" evidence="1">
    <location>
        <begin position="1"/>
        <end position="42"/>
    </location>
</feature>
<evidence type="ECO:0000256" key="1">
    <source>
        <dbReference type="SAM" id="MobiDB-lite"/>
    </source>
</evidence>
<organism evidence="2">
    <name type="scientific">Davidia involucrata</name>
    <name type="common">Dove tree</name>
    <dbReference type="NCBI Taxonomy" id="16924"/>
    <lineage>
        <taxon>Eukaryota</taxon>
        <taxon>Viridiplantae</taxon>
        <taxon>Streptophyta</taxon>
        <taxon>Embryophyta</taxon>
        <taxon>Tracheophyta</taxon>
        <taxon>Spermatophyta</taxon>
        <taxon>Magnoliopsida</taxon>
        <taxon>eudicotyledons</taxon>
        <taxon>Gunneridae</taxon>
        <taxon>Pentapetalae</taxon>
        <taxon>asterids</taxon>
        <taxon>Cornales</taxon>
        <taxon>Nyssaceae</taxon>
        <taxon>Davidia</taxon>
    </lineage>
</organism>
<reference evidence="2" key="1">
    <citation type="submission" date="2019-08" db="EMBL/GenBank/DDBJ databases">
        <title>Reference gene set and small RNA set construction with multiple tissues from Davidia involucrata Baill.</title>
        <authorList>
            <person name="Yang H."/>
            <person name="Zhou C."/>
            <person name="Li G."/>
            <person name="Wang J."/>
            <person name="Gao P."/>
            <person name="Wang M."/>
            <person name="Wang R."/>
            <person name="Zhao Y."/>
        </authorList>
    </citation>
    <scope>NUCLEOTIDE SEQUENCE</scope>
    <source>
        <tissue evidence="2">Mixed with DoveR01_LX</tissue>
    </source>
</reference>
<sequence length="158" mass="17843">MGANFCCLRQSSSEQHPKTVGPSSPSSSESLKKEERQFHTPENRFTVVGNLSTLEECLTASPGSNSPCINATEFHVFKQLPRRGHISSPRVQTKFFTPRNSFSSDRVLEKIDEGDEEDMSVSSMSRTQSGRLKKRVSFKLPEEADIFIFYSPKETFEE</sequence>
<protein>
    <submittedName>
        <fullName evidence="2">Uncharacterized protein</fullName>
    </submittedName>
</protein>
<gene>
    <name evidence="2" type="ORF">Din_039224</name>
</gene>
<accession>A0A5B7BRG3</accession>
<proteinExistence type="predicted"/>
<feature type="compositionally biased region" description="Basic and acidic residues" evidence="1">
    <location>
        <begin position="30"/>
        <end position="42"/>
    </location>
</feature>